<comment type="caution">
    <text evidence="1">The sequence shown here is derived from an EMBL/GenBank/DDBJ whole genome shotgun (WGS) entry which is preliminary data.</text>
</comment>
<accession>A0A5B7G788</accession>
<name>A0A5B7G788_PORTR</name>
<proteinExistence type="predicted"/>
<organism evidence="1 2">
    <name type="scientific">Portunus trituberculatus</name>
    <name type="common">Swimming crab</name>
    <name type="synonym">Neptunus trituberculatus</name>
    <dbReference type="NCBI Taxonomy" id="210409"/>
    <lineage>
        <taxon>Eukaryota</taxon>
        <taxon>Metazoa</taxon>
        <taxon>Ecdysozoa</taxon>
        <taxon>Arthropoda</taxon>
        <taxon>Crustacea</taxon>
        <taxon>Multicrustacea</taxon>
        <taxon>Malacostraca</taxon>
        <taxon>Eumalacostraca</taxon>
        <taxon>Eucarida</taxon>
        <taxon>Decapoda</taxon>
        <taxon>Pleocyemata</taxon>
        <taxon>Brachyura</taxon>
        <taxon>Eubrachyura</taxon>
        <taxon>Portunoidea</taxon>
        <taxon>Portunidae</taxon>
        <taxon>Portuninae</taxon>
        <taxon>Portunus</taxon>
    </lineage>
</organism>
<dbReference type="EMBL" id="VSRR010011399">
    <property type="protein sequence ID" value="MPC53123.1"/>
    <property type="molecule type" value="Genomic_DNA"/>
</dbReference>
<gene>
    <name evidence="1" type="ORF">E2C01_047008</name>
</gene>
<evidence type="ECO:0000313" key="1">
    <source>
        <dbReference type="EMBL" id="MPC53123.1"/>
    </source>
</evidence>
<sequence>MYSLYADSVKQPFTKIEKRTCCIKMKINRGTVIKTSIPPCPSVPLVTGQLCGVCCPHAVCRLGNIACDNIGKDMTTLKQFQERDRAELPGYKNKRTTT</sequence>
<dbReference type="AlphaFoldDB" id="A0A5B7G788"/>
<dbReference type="Proteomes" id="UP000324222">
    <property type="component" value="Unassembled WGS sequence"/>
</dbReference>
<keyword evidence="2" id="KW-1185">Reference proteome</keyword>
<protein>
    <submittedName>
        <fullName evidence="1">Uncharacterized protein</fullName>
    </submittedName>
</protein>
<evidence type="ECO:0000313" key="2">
    <source>
        <dbReference type="Proteomes" id="UP000324222"/>
    </source>
</evidence>
<reference evidence="1 2" key="1">
    <citation type="submission" date="2019-05" db="EMBL/GenBank/DDBJ databases">
        <title>Another draft genome of Portunus trituberculatus and its Hox gene families provides insights of decapod evolution.</title>
        <authorList>
            <person name="Jeong J.-H."/>
            <person name="Song I."/>
            <person name="Kim S."/>
            <person name="Choi T."/>
            <person name="Kim D."/>
            <person name="Ryu S."/>
            <person name="Kim W."/>
        </authorList>
    </citation>
    <scope>NUCLEOTIDE SEQUENCE [LARGE SCALE GENOMIC DNA]</scope>
    <source>
        <tissue evidence="1">Muscle</tissue>
    </source>
</reference>